<dbReference type="NCBIfam" id="TIGR00049">
    <property type="entry name" value="iron-sulfur cluster assembly accessory protein"/>
    <property type="match status" value="1"/>
</dbReference>
<dbReference type="GO" id="GO:0051537">
    <property type="term" value="F:2 iron, 2 sulfur cluster binding"/>
    <property type="evidence" value="ECO:0007669"/>
    <property type="project" value="UniProtKB-ARBA"/>
</dbReference>
<evidence type="ECO:0000259" key="1">
    <source>
        <dbReference type="Pfam" id="PF01521"/>
    </source>
</evidence>
<name>A0A1G5N6A4_AFIMA</name>
<dbReference type="STRING" id="1120955.SAMN03080610_01529"/>
<dbReference type="GO" id="GO:0016226">
    <property type="term" value="P:iron-sulfur cluster assembly"/>
    <property type="evidence" value="ECO:0007669"/>
    <property type="project" value="InterPro"/>
</dbReference>
<dbReference type="PANTHER" id="PTHR43011">
    <property type="entry name" value="IRON-SULFUR CLUSTER ASSEMBLY 2 HOMOLOG, MITOCHONDRIAL"/>
    <property type="match status" value="1"/>
</dbReference>
<dbReference type="PROSITE" id="PS01152">
    <property type="entry name" value="HESB"/>
    <property type="match status" value="1"/>
</dbReference>
<evidence type="ECO:0000313" key="2">
    <source>
        <dbReference type="EMBL" id="SCZ32438.1"/>
    </source>
</evidence>
<gene>
    <name evidence="2" type="ORF">SAMN03080610_01529</name>
</gene>
<organism evidence="2 3">
    <name type="scientific">Afifella marina DSM 2698</name>
    <dbReference type="NCBI Taxonomy" id="1120955"/>
    <lineage>
        <taxon>Bacteria</taxon>
        <taxon>Pseudomonadati</taxon>
        <taxon>Pseudomonadota</taxon>
        <taxon>Alphaproteobacteria</taxon>
        <taxon>Hyphomicrobiales</taxon>
        <taxon>Afifellaceae</taxon>
        <taxon>Afifella</taxon>
    </lineage>
</organism>
<feature type="domain" description="Core" evidence="1">
    <location>
        <begin position="2"/>
        <end position="103"/>
    </location>
</feature>
<dbReference type="SUPFAM" id="SSF89360">
    <property type="entry name" value="HesB-like domain"/>
    <property type="match status" value="1"/>
</dbReference>
<dbReference type="PANTHER" id="PTHR43011:SF1">
    <property type="entry name" value="IRON-SULFUR CLUSTER ASSEMBLY 2 HOMOLOG, MITOCHONDRIAL"/>
    <property type="match status" value="1"/>
</dbReference>
<dbReference type="Pfam" id="PF01521">
    <property type="entry name" value="Fe-S_biosyn"/>
    <property type="match status" value="1"/>
</dbReference>
<protein>
    <submittedName>
        <fullName evidence="2">Iron-sulfur cluster assembly protein</fullName>
    </submittedName>
</protein>
<dbReference type="Gene3D" id="2.60.300.12">
    <property type="entry name" value="HesB-like domain"/>
    <property type="match status" value="1"/>
</dbReference>
<dbReference type="OrthoDB" id="9801228at2"/>
<dbReference type="GO" id="GO:0051539">
    <property type="term" value="F:4 iron, 4 sulfur cluster binding"/>
    <property type="evidence" value="ECO:0007669"/>
    <property type="project" value="TreeGrafter"/>
</dbReference>
<keyword evidence="3" id="KW-1185">Reference proteome</keyword>
<sequence>MIQLTEAAVDALRTAIAGSDEPVEGLRLMVESGGCAGLKYMMGLVGEAEPSDVLVEQAGIKVFVDPMSIAYLEGTTVDFVTSLEGAGFTFDNPKATWSCSCGKSFG</sequence>
<evidence type="ECO:0000313" key="3">
    <source>
        <dbReference type="Proteomes" id="UP000199347"/>
    </source>
</evidence>
<accession>A0A1G5N6A4</accession>
<reference evidence="2 3" key="1">
    <citation type="submission" date="2016-10" db="EMBL/GenBank/DDBJ databases">
        <authorList>
            <person name="de Groot N.N."/>
        </authorList>
    </citation>
    <scope>NUCLEOTIDE SEQUENCE [LARGE SCALE GENOMIC DNA]</scope>
    <source>
        <strain evidence="2 3">DSM 2698</strain>
    </source>
</reference>
<dbReference type="InterPro" id="IPR035903">
    <property type="entry name" value="HesB-like_dom_sf"/>
</dbReference>
<dbReference type="GO" id="GO:0005506">
    <property type="term" value="F:iron ion binding"/>
    <property type="evidence" value="ECO:0007669"/>
    <property type="project" value="TreeGrafter"/>
</dbReference>
<dbReference type="Proteomes" id="UP000199347">
    <property type="component" value="Unassembled WGS sequence"/>
</dbReference>
<dbReference type="RefSeq" id="WP_092811161.1">
    <property type="nucleotide sequence ID" value="NZ_FMVW01000002.1"/>
</dbReference>
<dbReference type="InterPro" id="IPR000361">
    <property type="entry name" value="ATAP_core_dom"/>
</dbReference>
<proteinExistence type="predicted"/>
<dbReference type="AlphaFoldDB" id="A0A1G5N6A4"/>
<dbReference type="InterPro" id="IPR016092">
    <property type="entry name" value="ATAP"/>
</dbReference>
<dbReference type="InterPro" id="IPR017870">
    <property type="entry name" value="FeS_cluster_insertion_CS"/>
</dbReference>
<dbReference type="EMBL" id="FMVW01000002">
    <property type="protein sequence ID" value="SCZ32438.1"/>
    <property type="molecule type" value="Genomic_DNA"/>
</dbReference>